<dbReference type="GO" id="GO:0006779">
    <property type="term" value="P:porphyrin-containing compound biosynthetic process"/>
    <property type="evidence" value="ECO:0007669"/>
    <property type="project" value="InterPro"/>
</dbReference>
<reference evidence="6" key="1">
    <citation type="submission" date="2017-08" db="EMBL/GenBank/DDBJ databases">
        <authorList>
            <person name="Grouzdev D.S."/>
            <person name="Gaisin V.A."/>
            <person name="Rysina M.S."/>
            <person name="Gorlenko V.M."/>
        </authorList>
    </citation>
    <scope>NUCLEOTIDE SEQUENCE [LARGE SCALE GENOMIC DNA]</scope>
    <source>
        <strain evidence="6">Kir15-3F</strain>
    </source>
</reference>
<dbReference type="SFLD" id="SFLDF00562">
    <property type="entry name" value="HemN-like__clustered_with_heat"/>
    <property type="match status" value="1"/>
</dbReference>
<dbReference type="Gene3D" id="3.30.750.200">
    <property type="match status" value="1"/>
</dbReference>
<dbReference type="PROSITE" id="PS51918">
    <property type="entry name" value="RADICAL_SAM"/>
    <property type="match status" value="1"/>
</dbReference>
<evidence type="ECO:0000256" key="2">
    <source>
        <dbReference type="ARBA" id="ARBA00017228"/>
    </source>
</evidence>
<dbReference type="RefSeq" id="WP_097643620.1">
    <property type="nucleotide sequence ID" value="NZ_NQWI01000027.1"/>
</dbReference>
<keyword evidence="3" id="KW-0411">Iron-sulfur</keyword>
<dbReference type="CDD" id="cd01335">
    <property type="entry name" value="Radical_SAM"/>
    <property type="match status" value="1"/>
</dbReference>
<dbReference type="SFLD" id="SFLDG01082">
    <property type="entry name" value="B12-binding_domain_containing"/>
    <property type="match status" value="1"/>
</dbReference>
<organism evidence="5 6">
    <name type="scientific">Candidatus Viridilinea mediisalina</name>
    <dbReference type="NCBI Taxonomy" id="2024553"/>
    <lineage>
        <taxon>Bacteria</taxon>
        <taxon>Bacillati</taxon>
        <taxon>Chloroflexota</taxon>
        <taxon>Chloroflexia</taxon>
        <taxon>Chloroflexales</taxon>
        <taxon>Chloroflexineae</taxon>
        <taxon>Oscillochloridaceae</taxon>
        <taxon>Candidatus Viridilinea</taxon>
    </lineage>
</organism>
<feature type="domain" description="Radical SAM core" evidence="4">
    <location>
        <begin position="1"/>
        <end position="241"/>
    </location>
</feature>
<dbReference type="InterPro" id="IPR004559">
    <property type="entry name" value="HemW-like"/>
</dbReference>
<evidence type="ECO:0000313" key="5">
    <source>
        <dbReference type="EMBL" id="PDW03555.1"/>
    </source>
</evidence>
<sequence length="421" mass="45707">MTHLYIHIPFCQRRCAYCDFTTYAQLEDRIDAYVTALCAELRMLAATYQPSPPASPEAAAVGPTLFFGGGTPTMLNLKQFERILNAAAALVCVEQAEISSEANPGTLLNHEYLCGLRSLGVNRLSLGVQSLNDATLRRIGRIHDAAQAFQSYQAAREAGFAQINLDLIFGLPGQSLAEWQATLAAVMTWAPEHLALYALIVETTTPLYTQVTSGQITIPDDDTSAAMYEMAMEQLAAAGYVQYEISNWARSGGRGTEEQGNRGTEMLPIGAAYPMLPHASSCHMPLTSLPVCRHNLAYWLNSDYTGAGAGAHGHSHPRRYANLCGVDEYIAAVGAGRLPIAEEVLLTPQEWCAETMIMGMRLNSGVSAAHFAARCGRSLEATYGPILAQLAAEGLIERNAERVWLSPRGRMLGNQVCMRFV</sequence>
<dbReference type="PANTHER" id="PTHR13932:SF5">
    <property type="entry name" value="RADICAL S-ADENOSYL METHIONINE DOMAIN-CONTAINING PROTEIN 1, MITOCHONDRIAL"/>
    <property type="match status" value="1"/>
</dbReference>
<comment type="similarity">
    <text evidence="1">Belongs to the anaerobic coproporphyrinogen-III oxidase family. HemW subfamily.</text>
</comment>
<keyword evidence="3" id="KW-0479">Metal-binding</keyword>
<evidence type="ECO:0000313" key="6">
    <source>
        <dbReference type="Proteomes" id="UP000220527"/>
    </source>
</evidence>
<dbReference type="InterPro" id="IPR006638">
    <property type="entry name" value="Elp3/MiaA/NifB-like_rSAM"/>
</dbReference>
<accession>A0A2A6RKX7</accession>
<dbReference type="AlphaFoldDB" id="A0A2A6RKX7"/>
<dbReference type="GO" id="GO:0005737">
    <property type="term" value="C:cytoplasm"/>
    <property type="evidence" value="ECO:0007669"/>
    <property type="project" value="UniProtKB-SubCell"/>
</dbReference>
<dbReference type="InterPro" id="IPR058240">
    <property type="entry name" value="rSAM_sf"/>
</dbReference>
<dbReference type="InterPro" id="IPR007197">
    <property type="entry name" value="rSAM"/>
</dbReference>
<gene>
    <name evidence="5" type="ORF">CJ255_08290</name>
</gene>
<dbReference type="SUPFAM" id="SSF102114">
    <property type="entry name" value="Radical SAM enzymes"/>
    <property type="match status" value="2"/>
</dbReference>
<keyword evidence="3" id="KW-0949">S-adenosyl-L-methionine</keyword>
<dbReference type="EMBL" id="NQWI01000027">
    <property type="protein sequence ID" value="PDW03555.1"/>
    <property type="molecule type" value="Genomic_DNA"/>
</dbReference>
<name>A0A2A6RKX7_9CHLR</name>
<comment type="function">
    <text evidence="3">Probably acts as a heme chaperone, transferring heme to an unknown acceptor. Binds one molecule of heme per monomer, possibly covalently. Binds 1 [4Fe-4S] cluster. The cluster is coordinated with 3 cysteines and an exchangeable S-adenosyl-L-methionine.</text>
</comment>
<keyword evidence="3" id="KW-0963">Cytoplasm</keyword>
<dbReference type="Pfam" id="PF06969">
    <property type="entry name" value="HemN_C"/>
    <property type="match status" value="1"/>
</dbReference>
<dbReference type="SMART" id="SM00729">
    <property type="entry name" value="Elp3"/>
    <property type="match status" value="1"/>
</dbReference>
<dbReference type="NCBIfam" id="TIGR00539">
    <property type="entry name" value="hemN_rel"/>
    <property type="match status" value="1"/>
</dbReference>
<evidence type="ECO:0000256" key="1">
    <source>
        <dbReference type="ARBA" id="ARBA00006100"/>
    </source>
</evidence>
<dbReference type="PANTHER" id="PTHR13932">
    <property type="entry name" value="COPROPORPHYRINIGEN III OXIDASE"/>
    <property type="match status" value="1"/>
</dbReference>
<dbReference type="Pfam" id="PF04055">
    <property type="entry name" value="Radical_SAM"/>
    <property type="match status" value="1"/>
</dbReference>
<dbReference type="GO" id="GO:0051539">
    <property type="term" value="F:4 iron, 4 sulfur cluster binding"/>
    <property type="evidence" value="ECO:0007669"/>
    <property type="project" value="UniProtKB-UniRule"/>
</dbReference>
<dbReference type="SFLD" id="SFLDS00029">
    <property type="entry name" value="Radical_SAM"/>
    <property type="match status" value="1"/>
</dbReference>
<dbReference type="GO" id="GO:0046872">
    <property type="term" value="F:metal ion binding"/>
    <property type="evidence" value="ECO:0007669"/>
    <property type="project" value="UniProtKB-UniRule"/>
</dbReference>
<dbReference type="GO" id="GO:0004109">
    <property type="term" value="F:coproporphyrinogen oxidase activity"/>
    <property type="evidence" value="ECO:0007669"/>
    <property type="project" value="InterPro"/>
</dbReference>
<evidence type="ECO:0000256" key="3">
    <source>
        <dbReference type="RuleBase" id="RU364116"/>
    </source>
</evidence>
<keyword evidence="3" id="KW-0004">4Fe-4S</keyword>
<keyword evidence="3" id="KW-0408">Iron</keyword>
<dbReference type="InterPro" id="IPR034505">
    <property type="entry name" value="Coproporphyrinogen-III_oxidase"/>
</dbReference>
<dbReference type="InterPro" id="IPR010723">
    <property type="entry name" value="HemN_C"/>
</dbReference>
<dbReference type="OrthoDB" id="9808022at2"/>
<dbReference type="Proteomes" id="UP000220527">
    <property type="component" value="Unassembled WGS sequence"/>
</dbReference>
<dbReference type="SFLD" id="SFLDG01065">
    <property type="entry name" value="anaerobic_coproporphyrinogen-I"/>
    <property type="match status" value="1"/>
</dbReference>
<comment type="subcellular location">
    <subcellularLocation>
        <location evidence="3">Cytoplasm</location>
    </subcellularLocation>
</comment>
<keyword evidence="3" id="KW-0349">Heme</keyword>
<protein>
    <recommendedName>
        <fullName evidence="2 3">Heme chaperone HemW</fullName>
    </recommendedName>
</protein>
<keyword evidence="6" id="KW-1185">Reference proteome</keyword>
<proteinExistence type="inferred from homology"/>
<keyword evidence="3" id="KW-0143">Chaperone</keyword>
<evidence type="ECO:0000259" key="4">
    <source>
        <dbReference type="PROSITE" id="PS51918"/>
    </source>
</evidence>
<comment type="caution">
    <text evidence="5">The sequence shown here is derived from an EMBL/GenBank/DDBJ whole genome shotgun (WGS) entry which is preliminary data.</text>
</comment>